<evidence type="ECO:0000256" key="4">
    <source>
        <dbReference type="ARBA" id="ARBA00022837"/>
    </source>
</evidence>
<comment type="function">
    <text evidence="1">Potential calcium sensor.</text>
</comment>
<evidence type="ECO:0000259" key="5">
    <source>
        <dbReference type="PROSITE" id="PS50222"/>
    </source>
</evidence>
<dbReference type="OrthoDB" id="26525at2759"/>
<dbReference type="InterPro" id="IPR018247">
    <property type="entry name" value="EF_Hand_1_Ca_BS"/>
</dbReference>
<name>A0A9D5D1P4_9LILI</name>
<evidence type="ECO:0000256" key="1">
    <source>
        <dbReference type="ARBA" id="ARBA00003291"/>
    </source>
</evidence>
<dbReference type="PROSITE" id="PS00018">
    <property type="entry name" value="EF_HAND_1"/>
    <property type="match status" value="4"/>
</dbReference>
<dbReference type="InterPro" id="IPR011992">
    <property type="entry name" value="EF-hand-dom_pair"/>
</dbReference>
<dbReference type="InterPro" id="IPR002048">
    <property type="entry name" value="EF_hand_dom"/>
</dbReference>
<organism evidence="6 7">
    <name type="scientific">Dioscorea zingiberensis</name>
    <dbReference type="NCBI Taxonomy" id="325984"/>
    <lineage>
        <taxon>Eukaryota</taxon>
        <taxon>Viridiplantae</taxon>
        <taxon>Streptophyta</taxon>
        <taxon>Embryophyta</taxon>
        <taxon>Tracheophyta</taxon>
        <taxon>Spermatophyta</taxon>
        <taxon>Magnoliopsida</taxon>
        <taxon>Liliopsida</taxon>
        <taxon>Dioscoreales</taxon>
        <taxon>Dioscoreaceae</taxon>
        <taxon>Dioscorea</taxon>
    </lineage>
</organism>
<evidence type="ECO:0000313" key="7">
    <source>
        <dbReference type="Proteomes" id="UP001085076"/>
    </source>
</evidence>
<feature type="domain" description="EF-hand" evidence="5">
    <location>
        <begin position="58"/>
        <end position="93"/>
    </location>
</feature>
<dbReference type="InterPro" id="IPR039647">
    <property type="entry name" value="EF_hand_pair_protein_CML-like"/>
</dbReference>
<reference evidence="6" key="1">
    <citation type="submission" date="2021-03" db="EMBL/GenBank/DDBJ databases">
        <authorList>
            <person name="Li Z."/>
            <person name="Yang C."/>
        </authorList>
    </citation>
    <scope>NUCLEOTIDE SEQUENCE</scope>
    <source>
        <strain evidence="6">Dzin_1.0</strain>
        <tissue evidence="6">Leaf</tissue>
    </source>
</reference>
<evidence type="ECO:0000256" key="3">
    <source>
        <dbReference type="ARBA" id="ARBA00022737"/>
    </source>
</evidence>
<sequence>MTPFLLFFATIFFFGLINTFFFFSSPKFLSHLASLFQLPFSAKVPLEKEKEVVDVVLVEKTDLEKVFSMFDEDGDGFVTLPELRESLRRLGLLSTEKEVVSMMERVDASGDGLIDLNEFQKLYESIVRNTSTGSDQEEDMEMKEAFDVYDRDGDGLITVEELALVLSSLGLAGRVEDCKDMIRKVDLDGDGMVNFEEFKRMMMIKDGGKSF</sequence>
<keyword evidence="7" id="KW-1185">Reference proteome</keyword>
<keyword evidence="4" id="KW-0106">Calcium</keyword>
<feature type="domain" description="EF-hand" evidence="5">
    <location>
        <begin position="173"/>
        <end position="208"/>
    </location>
</feature>
<feature type="domain" description="EF-hand" evidence="5">
    <location>
        <begin position="94"/>
        <end position="129"/>
    </location>
</feature>
<dbReference type="GO" id="GO:0043226">
    <property type="term" value="C:organelle"/>
    <property type="evidence" value="ECO:0007669"/>
    <property type="project" value="UniProtKB-ARBA"/>
</dbReference>
<feature type="domain" description="EF-hand" evidence="5">
    <location>
        <begin position="137"/>
        <end position="172"/>
    </location>
</feature>
<gene>
    <name evidence="6" type="ORF">J5N97_002182</name>
</gene>
<dbReference type="CDD" id="cd00051">
    <property type="entry name" value="EFh"/>
    <property type="match status" value="2"/>
</dbReference>
<reference evidence="6" key="2">
    <citation type="journal article" date="2022" name="Hortic Res">
        <title>The genome of Dioscorea zingiberensis sheds light on the biosynthesis, origin and evolution of the medicinally important diosgenin saponins.</title>
        <authorList>
            <person name="Li Y."/>
            <person name="Tan C."/>
            <person name="Li Z."/>
            <person name="Guo J."/>
            <person name="Li S."/>
            <person name="Chen X."/>
            <person name="Wang C."/>
            <person name="Dai X."/>
            <person name="Yang H."/>
            <person name="Song W."/>
            <person name="Hou L."/>
            <person name="Xu J."/>
            <person name="Tong Z."/>
            <person name="Xu A."/>
            <person name="Yuan X."/>
            <person name="Wang W."/>
            <person name="Yang Q."/>
            <person name="Chen L."/>
            <person name="Sun Z."/>
            <person name="Wang K."/>
            <person name="Pan B."/>
            <person name="Chen J."/>
            <person name="Bao Y."/>
            <person name="Liu F."/>
            <person name="Qi X."/>
            <person name="Gang D.R."/>
            <person name="Wen J."/>
            <person name="Li J."/>
        </authorList>
    </citation>
    <scope>NUCLEOTIDE SEQUENCE</scope>
    <source>
        <strain evidence="6">Dzin_1.0</strain>
    </source>
</reference>
<dbReference type="EMBL" id="JAGGNH010000001">
    <property type="protein sequence ID" value="KAJ0983826.1"/>
    <property type="molecule type" value="Genomic_DNA"/>
</dbReference>
<dbReference type="FunFam" id="1.10.238.10:FF:000089">
    <property type="entry name" value="calmodulin-like protein 3"/>
    <property type="match status" value="1"/>
</dbReference>
<dbReference type="GO" id="GO:0005509">
    <property type="term" value="F:calcium ion binding"/>
    <property type="evidence" value="ECO:0007669"/>
    <property type="project" value="InterPro"/>
</dbReference>
<evidence type="ECO:0000256" key="2">
    <source>
        <dbReference type="ARBA" id="ARBA00022723"/>
    </source>
</evidence>
<keyword evidence="3" id="KW-0677">Repeat</keyword>
<dbReference type="PROSITE" id="PS50222">
    <property type="entry name" value="EF_HAND_2"/>
    <property type="match status" value="4"/>
</dbReference>
<keyword evidence="2" id="KW-0479">Metal-binding</keyword>
<dbReference type="Proteomes" id="UP001085076">
    <property type="component" value="Miscellaneous, Linkage group lg01"/>
</dbReference>
<accession>A0A9D5D1P4</accession>
<comment type="caution">
    <text evidence="6">The sequence shown here is derived from an EMBL/GenBank/DDBJ whole genome shotgun (WGS) entry which is preliminary data.</text>
</comment>
<dbReference type="SMART" id="SM00054">
    <property type="entry name" value="EFh"/>
    <property type="match status" value="4"/>
</dbReference>
<dbReference type="PANTHER" id="PTHR10891">
    <property type="entry name" value="EF-HAND CALCIUM-BINDING DOMAIN CONTAINING PROTEIN"/>
    <property type="match status" value="1"/>
</dbReference>
<proteinExistence type="predicted"/>
<dbReference type="FunFam" id="1.10.238.10:FF:000178">
    <property type="entry name" value="Calmodulin-2 A"/>
    <property type="match status" value="1"/>
</dbReference>
<dbReference type="AlphaFoldDB" id="A0A9D5D1P4"/>
<protein>
    <recommendedName>
        <fullName evidence="5">EF-hand domain-containing protein</fullName>
    </recommendedName>
</protein>
<evidence type="ECO:0000313" key="6">
    <source>
        <dbReference type="EMBL" id="KAJ0983826.1"/>
    </source>
</evidence>
<dbReference type="SUPFAM" id="SSF47473">
    <property type="entry name" value="EF-hand"/>
    <property type="match status" value="1"/>
</dbReference>
<dbReference type="Gene3D" id="1.10.238.10">
    <property type="entry name" value="EF-hand"/>
    <property type="match status" value="2"/>
</dbReference>
<dbReference type="Pfam" id="PF13499">
    <property type="entry name" value="EF-hand_7"/>
    <property type="match status" value="2"/>
</dbReference>